<feature type="transmembrane region" description="Helical" evidence="9">
    <location>
        <begin position="17"/>
        <end position="35"/>
    </location>
</feature>
<keyword evidence="2" id="KW-0813">Transport</keyword>
<dbReference type="PANTHER" id="PTHR33909:SF1">
    <property type="entry name" value="SEC TRANSLOCON ACCESSORY COMPLEX SUBUNIT YAJC"/>
    <property type="match status" value="1"/>
</dbReference>
<evidence type="ECO:0000256" key="4">
    <source>
        <dbReference type="ARBA" id="ARBA00022692"/>
    </source>
</evidence>
<comment type="subcellular location">
    <subcellularLocation>
        <location evidence="1">Cell membrane</location>
        <topology evidence="1">Single-pass membrane protein</topology>
    </subcellularLocation>
</comment>
<keyword evidence="3" id="KW-1003">Cell membrane</keyword>
<dbReference type="PRINTS" id="PR01853">
    <property type="entry name" value="YAJCTRNLCASE"/>
</dbReference>
<dbReference type="PANTHER" id="PTHR33909">
    <property type="entry name" value="SEC TRANSLOCON ACCESSORY COMPLEX SUBUNIT YAJC"/>
    <property type="match status" value="1"/>
</dbReference>
<keyword evidence="7" id="KW-0811">Translocation</keyword>
<evidence type="ECO:0000256" key="5">
    <source>
        <dbReference type="ARBA" id="ARBA00022927"/>
    </source>
</evidence>
<reference evidence="10" key="1">
    <citation type="submission" date="2019-08" db="EMBL/GenBank/DDBJ databases">
        <authorList>
            <person name="Kucharzyk K."/>
            <person name="Murdoch R.W."/>
            <person name="Higgins S."/>
            <person name="Loffler F."/>
        </authorList>
    </citation>
    <scope>NUCLEOTIDE SEQUENCE</scope>
</reference>
<proteinExistence type="predicted"/>
<sequence>MNFSVILQAAQGGAGNFSFLIMMGLIFVVMYFFMIRPQQKKQKELANFRNTLAKGDKIVTIGGIYGVVTEIKEKYVLVEVDSNVKLRIDKSAIVKDITDIPASK</sequence>
<gene>
    <name evidence="10" type="primary">yajC_8</name>
    <name evidence="10" type="ORF">SDC9_97897</name>
</gene>
<keyword evidence="6 9" id="KW-1133">Transmembrane helix</keyword>
<evidence type="ECO:0000256" key="7">
    <source>
        <dbReference type="ARBA" id="ARBA00023010"/>
    </source>
</evidence>
<evidence type="ECO:0000256" key="3">
    <source>
        <dbReference type="ARBA" id="ARBA00022475"/>
    </source>
</evidence>
<accession>A0A645ADA9</accession>
<evidence type="ECO:0000256" key="6">
    <source>
        <dbReference type="ARBA" id="ARBA00022989"/>
    </source>
</evidence>
<organism evidence="10">
    <name type="scientific">bioreactor metagenome</name>
    <dbReference type="NCBI Taxonomy" id="1076179"/>
    <lineage>
        <taxon>unclassified sequences</taxon>
        <taxon>metagenomes</taxon>
        <taxon>ecological metagenomes</taxon>
    </lineage>
</organism>
<dbReference type="InterPro" id="IPR003849">
    <property type="entry name" value="Preprotein_translocase_YajC"/>
</dbReference>
<dbReference type="SMART" id="SM01323">
    <property type="entry name" value="YajC"/>
    <property type="match status" value="1"/>
</dbReference>
<keyword evidence="4 9" id="KW-0812">Transmembrane</keyword>
<dbReference type="GO" id="GO:0015031">
    <property type="term" value="P:protein transport"/>
    <property type="evidence" value="ECO:0007669"/>
    <property type="project" value="UniProtKB-KW"/>
</dbReference>
<evidence type="ECO:0000256" key="9">
    <source>
        <dbReference type="SAM" id="Phobius"/>
    </source>
</evidence>
<dbReference type="NCBIfam" id="TIGR00739">
    <property type="entry name" value="yajC"/>
    <property type="match status" value="1"/>
</dbReference>
<name>A0A645ADA9_9ZZZZ</name>
<evidence type="ECO:0000256" key="2">
    <source>
        <dbReference type="ARBA" id="ARBA00022448"/>
    </source>
</evidence>
<evidence type="ECO:0000256" key="1">
    <source>
        <dbReference type="ARBA" id="ARBA00004162"/>
    </source>
</evidence>
<evidence type="ECO:0000313" key="10">
    <source>
        <dbReference type="EMBL" id="MPM51150.1"/>
    </source>
</evidence>
<keyword evidence="5" id="KW-0653">Protein transport</keyword>
<dbReference type="AlphaFoldDB" id="A0A645ADA9"/>
<evidence type="ECO:0000256" key="8">
    <source>
        <dbReference type="ARBA" id="ARBA00023136"/>
    </source>
</evidence>
<dbReference type="GO" id="GO:0005886">
    <property type="term" value="C:plasma membrane"/>
    <property type="evidence" value="ECO:0007669"/>
    <property type="project" value="UniProtKB-SubCell"/>
</dbReference>
<keyword evidence="8 9" id="KW-0472">Membrane</keyword>
<dbReference type="EMBL" id="VSSQ01013285">
    <property type="protein sequence ID" value="MPM51150.1"/>
    <property type="molecule type" value="Genomic_DNA"/>
</dbReference>
<comment type="caution">
    <text evidence="10">The sequence shown here is derived from an EMBL/GenBank/DDBJ whole genome shotgun (WGS) entry which is preliminary data.</text>
</comment>
<protein>
    <submittedName>
        <fullName evidence="10">Sec translocon accessory complex subunit YajC</fullName>
    </submittedName>
</protein>
<dbReference type="Pfam" id="PF02699">
    <property type="entry name" value="YajC"/>
    <property type="match status" value="1"/>
</dbReference>